<evidence type="ECO:0000313" key="2">
    <source>
        <dbReference type="EMBL" id="VDP78725.1"/>
    </source>
</evidence>
<dbReference type="Proteomes" id="UP000272942">
    <property type="component" value="Unassembled WGS sequence"/>
</dbReference>
<reference evidence="2 3" key="2">
    <citation type="submission" date="2018-11" db="EMBL/GenBank/DDBJ databases">
        <authorList>
            <consortium name="Pathogen Informatics"/>
        </authorList>
    </citation>
    <scope>NUCLEOTIDE SEQUENCE [LARGE SCALE GENOMIC DNA]</scope>
    <source>
        <strain evidence="2 3">Egypt</strain>
    </source>
</reference>
<dbReference type="EMBL" id="UZAN01043590">
    <property type="protein sequence ID" value="VDP78725.1"/>
    <property type="molecule type" value="Genomic_DNA"/>
</dbReference>
<evidence type="ECO:0000313" key="3">
    <source>
        <dbReference type="Proteomes" id="UP000272942"/>
    </source>
</evidence>
<feature type="region of interest" description="Disordered" evidence="1">
    <location>
        <begin position="75"/>
        <end position="132"/>
    </location>
</feature>
<dbReference type="AlphaFoldDB" id="A0A183AHZ2"/>
<sequence length="198" mass="22289">MATDYRLYLMNLIPNLKNLDCRAIRDAERKTALTLTLDGLTLSSFGELNNTIPCVEDITAQRDDLTQEDIPKLKRHTSPVSHSFVRIPSNSRRKEKFEDSGPRTSLNGPDTKSVPPVTTTSTYPINSWTQSGSTRGMKHAEFYDRRERYLTELEAELLEKNNDYHSSSFTGRKSDKPRTIAVSSSGAFGVPMDRGLCL</sequence>
<protein>
    <submittedName>
        <fullName evidence="4">SUZ domain-containing protein</fullName>
    </submittedName>
</protein>
<name>A0A183AHZ2_9TREM</name>
<dbReference type="WBParaSite" id="ECPE_0000659001-mRNA-1">
    <property type="protein sequence ID" value="ECPE_0000659001-mRNA-1"/>
    <property type="gene ID" value="ECPE_0000659001"/>
</dbReference>
<reference evidence="4" key="1">
    <citation type="submission" date="2016-06" db="UniProtKB">
        <authorList>
            <consortium name="WormBaseParasite"/>
        </authorList>
    </citation>
    <scope>IDENTIFICATION</scope>
</reference>
<keyword evidence="3" id="KW-1185">Reference proteome</keyword>
<dbReference type="OrthoDB" id="676979at2759"/>
<feature type="compositionally biased region" description="Polar residues" evidence="1">
    <location>
        <begin position="123"/>
        <end position="132"/>
    </location>
</feature>
<organism evidence="4">
    <name type="scientific">Echinostoma caproni</name>
    <dbReference type="NCBI Taxonomy" id="27848"/>
    <lineage>
        <taxon>Eukaryota</taxon>
        <taxon>Metazoa</taxon>
        <taxon>Spiralia</taxon>
        <taxon>Lophotrochozoa</taxon>
        <taxon>Platyhelminthes</taxon>
        <taxon>Trematoda</taxon>
        <taxon>Digenea</taxon>
        <taxon>Plagiorchiida</taxon>
        <taxon>Echinostomata</taxon>
        <taxon>Echinostomatoidea</taxon>
        <taxon>Echinostomatidae</taxon>
        <taxon>Echinostoma</taxon>
    </lineage>
</organism>
<evidence type="ECO:0000313" key="4">
    <source>
        <dbReference type="WBParaSite" id="ECPE_0000659001-mRNA-1"/>
    </source>
</evidence>
<accession>A0A183AHZ2</accession>
<evidence type="ECO:0000256" key="1">
    <source>
        <dbReference type="SAM" id="MobiDB-lite"/>
    </source>
</evidence>
<feature type="compositionally biased region" description="Low complexity" evidence="1">
    <location>
        <begin position="113"/>
        <end position="122"/>
    </location>
</feature>
<gene>
    <name evidence="2" type="ORF">ECPE_LOCUS6577</name>
</gene>
<proteinExistence type="predicted"/>